<evidence type="ECO:0000313" key="5">
    <source>
        <dbReference type="EMBL" id="RKE52852.1"/>
    </source>
</evidence>
<keyword evidence="3" id="KW-0804">Transcription</keyword>
<name>A0A420B878_SPHD1</name>
<dbReference type="OrthoDB" id="4480133at2"/>
<evidence type="ECO:0000256" key="1">
    <source>
        <dbReference type="ARBA" id="ARBA00023015"/>
    </source>
</evidence>
<keyword evidence="6" id="KW-1185">Reference proteome</keyword>
<evidence type="ECO:0000256" key="3">
    <source>
        <dbReference type="ARBA" id="ARBA00023163"/>
    </source>
</evidence>
<feature type="domain" description="HTH araC/xylS-type" evidence="4">
    <location>
        <begin position="172"/>
        <end position="270"/>
    </location>
</feature>
<dbReference type="GO" id="GO:0043565">
    <property type="term" value="F:sequence-specific DNA binding"/>
    <property type="evidence" value="ECO:0007669"/>
    <property type="project" value="InterPro"/>
</dbReference>
<dbReference type="InterPro" id="IPR009057">
    <property type="entry name" value="Homeodomain-like_sf"/>
</dbReference>
<dbReference type="AlphaFoldDB" id="A0A420B878"/>
<dbReference type="PROSITE" id="PS01124">
    <property type="entry name" value="HTH_ARAC_FAMILY_2"/>
    <property type="match status" value="1"/>
</dbReference>
<gene>
    <name evidence="5" type="ORF">DFQ12_3098</name>
</gene>
<evidence type="ECO:0000259" key="4">
    <source>
        <dbReference type="PROSITE" id="PS01124"/>
    </source>
</evidence>
<dbReference type="GO" id="GO:0003700">
    <property type="term" value="F:DNA-binding transcription factor activity"/>
    <property type="evidence" value="ECO:0007669"/>
    <property type="project" value="InterPro"/>
</dbReference>
<organism evidence="5 6">
    <name type="scientific">Sphingobacterium detergens</name>
    <dbReference type="NCBI Taxonomy" id="1145106"/>
    <lineage>
        <taxon>Bacteria</taxon>
        <taxon>Pseudomonadati</taxon>
        <taxon>Bacteroidota</taxon>
        <taxon>Sphingobacteriia</taxon>
        <taxon>Sphingobacteriales</taxon>
        <taxon>Sphingobacteriaceae</taxon>
        <taxon>Sphingobacterium</taxon>
    </lineage>
</organism>
<sequence>MSIEEKDFGKAFLYSCYVDKAFGHEQFIPEHVVMFQLSGETHFDHEKGKLVTKEGQLLVARRNQLAKAFKYPSKNTAYQSIAILLHTDRLKKYALDHQLSSDKKQSTDINILLEGDAFIKSYFESLAPYAEASDRVSPQMETIKIYELITLLLERYPSLKNLLFDFSEPFKIDLEEFMLKNYKYNVPLENFAKLSGRSLASFKRDFEKIFRTSPRKWLQEKRLSEAYFLIENKRKRPVDIYLDLGFENLSHFYASFKEKFGITPATINSIA</sequence>
<dbReference type="SMART" id="SM00342">
    <property type="entry name" value="HTH_ARAC"/>
    <property type="match status" value="1"/>
</dbReference>
<dbReference type="PANTHER" id="PTHR43280:SF2">
    <property type="entry name" value="HTH-TYPE TRANSCRIPTIONAL REGULATOR EXSA"/>
    <property type="match status" value="1"/>
</dbReference>
<comment type="caution">
    <text evidence="5">The sequence shown here is derived from an EMBL/GenBank/DDBJ whole genome shotgun (WGS) entry which is preliminary data.</text>
</comment>
<dbReference type="Pfam" id="PF22200">
    <property type="entry name" value="ExsA_N"/>
    <property type="match status" value="1"/>
</dbReference>
<evidence type="ECO:0000256" key="2">
    <source>
        <dbReference type="ARBA" id="ARBA00023125"/>
    </source>
</evidence>
<dbReference type="InterPro" id="IPR054015">
    <property type="entry name" value="ExsA-like_N"/>
</dbReference>
<dbReference type="Proteomes" id="UP000286246">
    <property type="component" value="Unassembled WGS sequence"/>
</dbReference>
<evidence type="ECO:0000313" key="6">
    <source>
        <dbReference type="Proteomes" id="UP000286246"/>
    </source>
</evidence>
<keyword evidence="2 5" id="KW-0238">DNA-binding</keyword>
<dbReference type="PANTHER" id="PTHR43280">
    <property type="entry name" value="ARAC-FAMILY TRANSCRIPTIONAL REGULATOR"/>
    <property type="match status" value="1"/>
</dbReference>
<dbReference type="SUPFAM" id="SSF46689">
    <property type="entry name" value="Homeodomain-like"/>
    <property type="match status" value="1"/>
</dbReference>
<proteinExistence type="predicted"/>
<accession>A0A420B878</accession>
<dbReference type="Pfam" id="PF12833">
    <property type="entry name" value="HTH_18"/>
    <property type="match status" value="1"/>
</dbReference>
<dbReference type="EMBL" id="RAPY01000002">
    <property type="protein sequence ID" value="RKE52852.1"/>
    <property type="molecule type" value="Genomic_DNA"/>
</dbReference>
<protein>
    <submittedName>
        <fullName evidence="5">AraC-like DNA-binding protein</fullName>
    </submittedName>
</protein>
<dbReference type="Gene3D" id="1.10.10.60">
    <property type="entry name" value="Homeodomain-like"/>
    <property type="match status" value="1"/>
</dbReference>
<dbReference type="InterPro" id="IPR018060">
    <property type="entry name" value="HTH_AraC"/>
</dbReference>
<dbReference type="RefSeq" id="WP_120259856.1">
    <property type="nucleotide sequence ID" value="NZ_RAPY01000002.1"/>
</dbReference>
<reference evidence="5 6" key="1">
    <citation type="submission" date="2018-09" db="EMBL/GenBank/DDBJ databases">
        <title>Genomic Encyclopedia of Type Strains, Phase III (KMG-III): the genomes of soil and plant-associated and newly described type strains.</title>
        <authorList>
            <person name="Whitman W."/>
        </authorList>
    </citation>
    <scope>NUCLEOTIDE SEQUENCE [LARGE SCALE GENOMIC DNA]</scope>
    <source>
        <strain evidence="5 6">CECT 7938</strain>
    </source>
</reference>
<keyword evidence="1" id="KW-0805">Transcription regulation</keyword>